<dbReference type="InterPro" id="IPR006619">
    <property type="entry name" value="PGRP_domain_met/bac"/>
</dbReference>
<comment type="caution">
    <text evidence="4">The sequence shown here is derived from an EMBL/GenBank/DDBJ whole genome shotgun (WGS) entry which is preliminary data.</text>
</comment>
<evidence type="ECO:0000259" key="3">
    <source>
        <dbReference type="SMART" id="SM00701"/>
    </source>
</evidence>
<protein>
    <submittedName>
        <fullName evidence="4">N-acetylmuramoyl-L-alanine amidase</fullName>
    </submittedName>
</protein>
<accession>A0A7V5PQ55</accession>
<dbReference type="GO" id="GO:0009253">
    <property type="term" value="P:peptidoglycan catabolic process"/>
    <property type="evidence" value="ECO:0007669"/>
    <property type="project" value="InterPro"/>
</dbReference>
<organism evidence="4">
    <name type="scientific">Caldithrix abyssi</name>
    <dbReference type="NCBI Taxonomy" id="187145"/>
    <lineage>
        <taxon>Bacteria</taxon>
        <taxon>Pseudomonadati</taxon>
        <taxon>Calditrichota</taxon>
        <taxon>Calditrichia</taxon>
        <taxon>Calditrichales</taxon>
        <taxon>Calditrichaceae</taxon>
        <taxon>Caldithrix</taxon>
    </lineage>
</organism>
<proteinExistence type="inferred from homology"/>
<dbReference type="Gene3D" id="3.40.80.10">
    <property type="entry name" value="Peptidoglycan recognition protein-like"/>
    <property type="match status" value="1"/>
</dbReference>
<dbReference type="Pfam" id="PF01510">
    <property type="entry name" value="Amidase_2"/>
    <property type="match status" value="1"/>
</dbReference>
<evidence type="ECO:0000256" key="1">
    <source>
        <dbReference type="ARBA" id="ARBA00007553"/>
    </source>
</evidence>
<feature type="domain" description="Peptidoglycan recognition protein family" evidence="3">
    <location>
        <begin position="39"/>
        <end position="180"/>
    </location>
</feature>
<dbReference type="EMBL" id="DROD01000544">
    <property type="protein sequence ID" value="HHJ53224.1"/>
    <property type="molecule type" value="Genomic_DNA"/>
</dbReference>
<dbReference type="Proteomes" id="UP000886124">
    <property type="component" value="Unassembled WGS sequence"/>
</dbReference>
<dbReference type="PANTHER" id="PTHR11022">
    <property type="entry name" value="PEPTIDOGLYCAN RECOGNITION PROTEIN"/>
    <property type="match status" value="1"/>
</dbReference>
<dbReference type="CDD" id="cd06583">
    <property type="entry name" value="PGRP"/>
    <property type="match status" value="1"/>
</dbReference>
<dbReference type="InterPro" id="IPR002502">
    <property type="entry name" value="Amidase_domain"/>
</dbReference>
<dbReference type="SMART" id="SM00701">
    <property type="entry name" value="PGRP"/>
    <property type="match status" value="1"/>
</dbReference>
<dbReference type="GO" id="GO:0008745">
    <property type="term" value="F:N-acetylmuramoyl-L-alanine amidase activity"/>
    <property type="evidence" value="ECO:0007669"/>
    <property type="project" value="InterPro"/>
</dbReference>
<dbReference type="SMART" id="SM00644">
    <property type="entry name" value="Ami_2"/>
    <property type="match status" value="1"/>
</dbReference>
<dbReference type="InterPro" id="IPR036505">
    <property type="entry name" value="Amidase/PGRP_sf"/>
</dbReference>
<name>A0A7V5PQ55_CALAY</name>
<reference evidence="4" key="1">
    <citation type="journal article" date="2020" name="mSystems">
        <title>Genome- and Community-Level Interaction Insights into Carbon Utilization and Element Cycling Functions of Hydrothermarchaeota in Hydrothermal Sediment.</title>
        <authorList>
            <person name="Zhou Z."/>
            <person name="Liu Y."/>
            <person name="Xu W."/>
            <person name="Pan J."/>
            <person name="Luo Z.H."/>
            <person name="Li M."/>
        </authorList>
    </citation>
    <scope>NUCLEOTIDE SEQUENCE [LARGE SCALE GENOMIC DNA]</scope>
    <source>
        <strain evidence="4">HyVt-527</strain>
    </source>
</reference>
<feature type="domain" description="N-acetylmuramoyl-L-alanine amidase" evidence="2">
    <location>
        <begin position="51"/>
        <end position="186"/>
    </location>
</feature>
<evidence type="ECO:0000259" key="2">
    <source>
        <dbReference type="SMART" id="SM00644"/>
    </source>
</evidence>
<dbReference type="InterPro" id="IPR015510">
    <property type="entry name" value="PGRP"/>
</dbReference>
<comment type="similarity">
    <text evidence="1">Belongs to the N-acetylmuramoyl-L-alanine amidase 2 family.</text>
</comment>
<dbReference type="PROSITE" id="PS51257">
    <property type="entry name" value="PROKAR_LIPOPROTEIN"/>
    <property type="match status" value="1"/>
</dbReference>
<dbReference type="GO" id="GO:0008270">
    <property type="term" value="F:zinc ion binding"/>
    <property type="evidence" value="ECO:0007669"/>
    <property type="project" value="InterPro"/>
</dbReference>
<dbReference type="SUPFAM" id="SSF55846">
    <property type="entry name" value="N-acetylmuramoyl-L-alanine amidase-like"/>
    <property type="match status" value="1"/>
</dbReference>
<sequence>MSNARTLFSLLLVLIMLLTIGCTNKTALVKESVPYPDSLHIILRQEWGWQPYQTKMPPKQTIRYITIHHGGVYFDPDSDAVKYIRHLQKWSREEKKWIDIPYHFMIDFKGHIYETRPLIYPGDTNTSYDPTGHALICVMGNFEEQVPGKQQLQALINLTAFLADYFHVPLEKIKGHKDYAETLCPGKNLYRYLQNGFIRKTVQQKLNKKSINVK</sequence>
<evidence type="ECO:0000313" key="4">
    <source>
        <dbReference type="EMBL" id="HHJ53224.1"/>
    </source>
</evidence>
<dbReference type="AlphaFoldDB" id="A0A7V5PQ55"/>
<dbReference type="PANTHER" id="PTHR11022:SF41">
    <property type="entry name" value="PEPTIDOGLYCAN-RECOGNITION PROTEIN LC-RELATED"/>
    <property type="match status" value="1"/>
</dbReference>
<gene>
    <name evidence="4" type="ORF">ENJ89_08535</name>
</gene>